<dbReference type="Pfam" id="PF13948">
    <property type="entry name" value="DUF4215"/>
    <property type="match status" value="1"/>
</dbReference>
<protein>
    <recommendedName>
        <fullName evidence="7">Multiple EGF-like-domain protein 3</fullName>
    </recommendedName>
</protein>
<dbReference type="Proteomes" id="UP000075260">
    <property type="component" value="Unassembled WGS sequence"/>
</dbReference>
<dbReference type="InterPro" id="IPR011936">
    <property type="entry name" value="Myxo_disulph_rpt"/>
</dbReference>
<sequence>MCLALAACGDDDPAPHGTPSGTGGEGGEGGQGADGGEGGQGADGGEGGQGGQGGATAETRADGEPCTTNDECLGGLCLTEELFGWAAGYCSGLCDPDLMPCEGGSECLNQGSYSLCLKTCEAADDCGGAGQACFDVTGEGALMCIGGCDADDQCQGACNDDLGYCVASGEVCDNGEDDDADGLQDCEERDCAPGACATSIAAACTGATDVSEGGTFSGTTEGGTNLFASLCETLGGTYAAGVGTNERVFQFVAPAKGIVQMAARATEGDFDWYVRTDCDDAATLRGCLPAFVADDAPVELPVEEGDTYFLFIEGTEDAEAAYALDVSFAAQVCGDGALVGTEECDDGNTVDDDMCTNACEVNTEVACAAAVPITAEATEGDASEGTQGFTGSCGGAGGEIVYRYTPAASGEVTITATPVGAADVVLHARTDCADRDSELACADDPFDAEVAESITVTVTEAAPIDIFVDSYDSGSSGAFTLTITPAE</sequence>
<evidence type="ECO:0000256" key="1">
    <source>
        <dbReference type="ARBA" id="ARBA00022729"/>
    </source>
</evidence>
<gene>
    <name evidence="5" type="ORF">BE15_44590</name>
</gene>
<feature type="region of interest" description="Disordered" evidence="4">
    <location>
        <begin position="8"/>
        <end position="64"/>
    </location>
</feature>
<name>A0A150QTK6_SORCE</name>
<organism evidence="5 6">
    <name type="scientific">Sorangium cellulosum</name>
    <name type="common">Polyangium cellulosum</name>
    <dbReference type="NCBI Taxonomy" id="56"/>
    <lineage>
        <taxon>Bacteria</taxon>
        <taxon>Pseudomonadati</taxon>
        <taxon>Myxococcota</taxon>
        <taxon>Polyangia</taxon>
        <taxon>Polyangiales</taxon>
        <taxon>Polyangiaceae</taxon>
        <taxon>Sorangium</taxon>
    </lineage>
</organism>
<accession>A0A150QTK6</accession>
<evidence type="ECO:0000313" key="6">
    <source>
        <dbReference type="Proteomes" id="UP000075260"/>
    </source>
</evidence>
<evidence type="ECO:0008006" key="7">
    <source>
        <dbReference type="Google" id="ProtNLM"/>
    </source>
</evidence>
<feature type="compositionally biased region" description="Gly residues" evidence="4">
    <location>
        <begin position="20"/>
        <end position="54"/>
    </location>
</feature>
<comment type="caution">
    <text evidence="5">The sequence shown here is derived from an EMBL/GenBank/DDBJ whole genome shotgun (WGS) entry which is preliminary data.</text>
</comment>
<keyword evidence="1" id="KW-0732">Signal</keyword>
<evidence type="ECO:0000313" key="5">
    <source>
        <dbReference type="EMBL" id="KYF71333.1"/>
    </source>
</evidence>
<dbReference type="AlphaFoldDB" id="A0A150QTK6"/>
<evidence type="ECO:0000256" key="4">
    <source>
        <dbReference type="SAM" id="MobiDB-lite"/>
    </source>
</evidence>
<evidence type="ECO:0000256" key="2">
    <source>
        <dbReference type="ARBA" id="ARBA00022737"/>
    </source>
</evidence>
<reference evidence="5 6" key="1">
    <citation type="submission" date="2014-02" db="EMBL/GenBank/DDBJ databases">
        <title>The small core and large imbalanced accessory genome model reveals a collaborative survival strategy of Sorangium cellulosum strains in nature.</title>
        <authorList>
            <person name="Han K."/>
            <person name="Peng R."/>
            <person name="Blom J."/>
            <person name="Li Y.-Z."/>
        </authorList>
    </citation>
    <scope>NUCLEOTIDE SEQUENCE [LARGE SCALE GENOMIC DNA]</scope>
    <source>
        <strain evidence="5 6">So0008-312</strain>
    </source>
</reference>
<proteinExistence type="predicted"/>
<keyword evidence="3" id="KW-1015">Disulfide bond</keyword>
<evidence type="ECO:0000256" key="3">
    <source>
        <dbReference type="ARBA" id="ARBA00023157"/>
    </source>
</evidence>
<dbReference type="EMBL" id="JEMA01000342">
    <property type="protein sequence ID" value="KYF71333.1"/>
    <property type="molecule type" value="Genomic_DNA"/>
</dbReference>
<keyword evidence="2" id="KW-0677">Repeat</keyword>